<keyword evidence="2" id="KW-1185">Reference proteome</keyword>
<evidence type="ECO:0008006" key="3">
    <source>
        <dbReference type="Google" id="ProtNLM"/>
    </source>
</evidence>
<name>A0ABV2JMW3_9STRE</name>
<dbReference type="EMBL" id="JBEPMK010000008">
    <property type="protein sequence ID" value="MET3645247.1"/>
    <property type="molecule type" value="Genomic_DNA"/>
</dbReference>
<dbReference type="Proteomes" id="UP001549055">
    <property type="component" value="Unassembled WGS sequence"/>
</dbReference>
<accession>A0ABV2JMW3</accession>
<evidence type="ECO:0000313" key="2">
    <source>
        <dbReference type="Proteomes" id="UP001549055"/>
    </source>
</evidence>
<organism evidence="1 2">
    <name type="scientific">Streptococcus gallinaceus</name>
    <dbReference type="NCBI Taxonomy" id="165758"/>
    <lineage>
        <taxon>Bacteria</taxon>
        <taxon>Bacillati</taxon>
        <taxon>Bacillota</taxon>
        <taxon>Bacilli</taxon>
        <taxon>Lactobacillales</taxon>
        <taxon>Streptococcaceae</taxon>
        <taxon>Streptococcus</taxon>
    </lineage>
</organism>
<reference evidence="1 2" key="1">
    <citation type="submission" date="2024-06" db="EMBL/GenBank/DDBJ databases">
        <title>Genomic Encyclopedia of Type Strains, Phase IV (KMG-IV): sequencing the most valuable type-strain genomes for metagenomic binning, comparative biology and taxonomic classification.</title>
        <authorList>
            <person name="Goeker M."/>
        </authorList>
    </citation>
    <scope>NUCLEOTIDE SEQUENCE [LARGE SCALE GENOMIC DNA]</scope>
    <source>
        <strain evidence="1 2">DSM 15349</strain>
    </source>
</reference>
<comment type="caution">
    <text evidence="1">The sequence shown here is derived from an EMBL/GenBank/DDBJ whole genome shotgun (WGS) entry which is preliminary data.</text>
</comment>
<dbReference type="RefSeq" id="WP_354281761.1">
    <property type="nucleotide sequence ID" value="NZ_JBEPMK010000008.1"/>
</dbReference>
<evidence type="ECO:0000313" key="1">
    <source>
        <dbReference type="EMBL" id="MET3645247.1"/>
    </source>
</evidence>
<gene>
    <name evidence="1" type="ORF">ABID27_001896</name>
</gene>
<sequence>MNTKFRKKTIYLPLGLLLVTGMGMVIGYALSRQAPTSQQTDEPLVKEIKIGKTYEMYGELSLIDDRHYIYLVDDTDYESEEELEEIQEENYPEEVYPTLYYYQGDYKREGDDIYLKPTKEISIAFETLADVKKKQYFQLKETALTDDYEDQPQLVKKEGSYQVQTGDDDGFDLAPSSTKLAKSVTELLSNYKKVEKKD</sequence>
<protein>
    <recommendedName>
        <fullName evidence="3">Lipoprotein</fullName>
    </recommendedName>
</protein>
<proteinExistence type="predicted"/>